<dbReference type="SUPFAM" id="SSF52343">
    <property type="entry name" value="Ferredoxin reductase-like, C-terminal NADP-linked domain"/>
    <property type="match status" value="1"/>
</dbReference>
<evidence type="ECO:0000313" key="8">
    <source>
        <dbReference type="Ensembl" id="ENSGMOP00000054624.1"/>
    </source>
</evidence>
<dbReference type="InterPro" id="IPR007052">
    <property type="entry name" value="CS_dom"/>
</dbReference>
<dbReference type="AlphaFoldDB" id="A0A8C5C853"/>
<dbReference type="InterPro" id="IPR017938">
    <property type="entry name" value="Riboflavin_synthase-like_b-brl"/>
</dbReference>
<feature type="binding site" evidence="5">
    <location>
        <position position="367"/>
    </location>
    <ligand>
        <name>FAD</name>
        <dbReference type="ChEBI" id="CHEBI:57692"/>
    </ligand>
</feature>
<dbReference type="PANTHER" id="PTHR19370">
    <property type="entry name" value="NADH-CYTOCHROME B5 REDUCTASE"/>
    <property type="match status" value="1"/>
</dbReference>
<dbReference type="PROSITE" id="PS51384">
    <property type="entry name" value="FAD_FR"/>
    <property type="match status" value="1"/>
</dbReference>
<evidence type="ECO:0000259" key="6">
    <source>
        <dbReference type="PROSITE" id="PS51203"/>
    </source>
</evidence>
<name>A0A8C5C853_GADMO</name>
<evidence type="ECO:0000256" key="3">
    <source>
        <dbReference type="ARBA" id="ARBA00022827"/>
    </source>
</evidence>
<evidence type="ECO:0000256" key="1">
    <source>
        <dbReference type="ARBA" id="ARBA00001974"/>
    </source>
</evidence>
<evidence type="ECO:0000256" key="2">
    <source>
        <dbReference type="ARBA" id="ARBA00022630"/>
    </source>
</evidence>
<dbReference type="Proteomes" id="UP000694546">
    <property type="component" value="Chromosome 11"/>
</dbReference>
<gene>
    <name evidence="8" type="primary">LOC115553766</name>
</gene>
<organism evidence="8 9">
    <name type="scientific">Gadus morhua</name>
    <name type="common">Atlantic cod</name>
    <dbReference type="NCBI Taxonomy" id="8049"/>
    <lineage>
        <taxon>Eukaryota</taxon>
        <taxon>Metazoa</taxon>
        <taxon>Chordata</taxon>
        <taxon>Craniata</taxon>
        <taxon>Vertebrata</taxon>
        <taxon>Euteleostomi</taxon>
        <taxon>Actinopterygii</taxon>
        <taxon>Neopterygii</taxon>
        <taxon>Teleostei</taxon>
        <taxon>Neoteleostei</taxon>
        <taxon>Acanthomorphata</taxon>
        <taxon>Zeiogadaria</taxon>
        <taxon>Gadariae</taxon>
        <taxon>Gadiformes</taxon>
        <taxon>Gadoidei</taxon>
        <taxon>Gadidae</taxon>
        <taxon>Gadus</taxon>
    </lineage>
</organism>
<feature type="domain" description="CS" evidence="6">
    <location>
        <begin position="207"/>
        <end position="298"/>
    </location>
</feature>
<evidence type="ECO:0000259" key="7">
    <source>
        <dbReference type="PROSITE" id="PS51384"/>
    </source>
</evidence>
<feature type="binding site" evidence="5">
    <location>
        <position position="464"/>
    </location>
    <ligand>
        <name>FAD</name>
        <dbReference type="ChEBI" id="CHEBI:57692"/>
    </ligand>
</feature>
<dbReference type="Gene3D" id="3.40.50.80">
    <property type="entry name" value="Nucleotide-binding domain of ferredoxin-NADP reductase (FNR) module"/>
    <property type="match status" value="1"/>
</dbReference>
<dbReference type="Pfam" id="PF00175">
    <property type="entry name" value="NAD_binding_1"/>
    <property type="match status" value="1"/>
</dbReference>
<dbReference type="InterPro" id="IPR001834">
    <property type="entry name" value="CBR-like"/>
</dbReference>
<dbReference type="Gene3D" id="2.40.30.10">
    <property type="entry name" value="Translation factors"/>
    <property type="match status" value="1"/>
</dbReference>
<dbReference type="GO" id="GO:0016491">
    <property type="term" value="F:oxidoreductase activity"/>
    <property type="evidence" value="ECO:0007669"/>
    <property type="project" value="UniProtKB-KW"/>
</dbReference>
<dbReference type="PROSITE" id="PS51203">
    <property type="entry name" value="CS"/>
    <property type="match status" value="1"/>
</dbReference>
<comment type="cofactor">
    <cofactor evidence="1 5">
        <name>FAD</name>
        <dbReference type="ChEBI" id="CHEBI:57692"/>
    </cofactor>
</comment>
<evidence type="ECO:0000256" key="5">
    <source>
        <dbReference type="PIRSR" id="PIRSR601834-1"/>
    </source>
</evidence>
<dbReference type="Pfam" id="PF00970">
    <property type="entry name" value="FAD_binding_6"/>
    <property type="match status" value="2"/>
</dbReference>
<reference evidence="8" key="1">
    <citation type="submission" date="2025-08" db="UniProtKB">
        <authorList>
            <consortium name="Ensembl"/>
        </authorList>
    </citation>
    <scope>IDENTIFICATION</scope>
</reference>
<accession>A0A8C5C853</accession>
<feature type="binding site" evidence="5">
    <location>
        <position position="414"/>
    </location>
    <ligand>
        <name>FAD</name>
        <dbReference type="ChEBI" id="CHEBI:57692"/>
    </ligand>
</feature>
<sequence length="581" mass="65309">MCRGRLLHIRLFQASSHLWDCHHFPMLYTNRPNYDDTDSDDEEEEDEREERWNYVSSAAHSFTYIMTDIFRRLGSFRIVKMLNVPTQSFPAAGSQQRVAPAGQSGRNKVALKPGHSLMDWIRFAKSGRDHTGLRGRLIEVTEEELKKHGRRDDCWTCIRALSQKKVISSNLNGLTPPLPPPPLMASPTSPSSMMLRPTGFAPPSEKDSRPRFDWFQTDSTVNIVVYTKRKIPRSGCATIDLQGGVLRLEALLGNMSYMLHLRLTEEVEGSVEVQTAGSVGKIQLSIPKQAKGKWASVGQPLEFHNSFLRQKDRALHYRDCVLVSKTEVNHNTSVFRLQLGCGSVMHVPVGKHVYLKTQVQDAEVVKPYTPVEQSLIPVVPVDPVDPVDPVVPVDPVDPASQDQTHGSDLFLMIKVYPDGLFTPQLDTLHIGDHLMVSGPEGPFSLRPLRDVTHLYLLAAGTGFTPMARLIQLSLQDLGSIKSTKLLLFNRQEKDITWRSQMDELAATDQRFQVEYVLSEPGDGWPGQKGRVEQSMLRDFLSRPEGSRVYVCVCGPSAFTELTEELVRQQGFSQEEVHTFQG</sequence>
<dbReference type="InterPro" id="IPR001433">
    <property type="entry name" value="OxRdtase_FAD/NAD-bd"/>
</dbReference>
<protein>
    <submittedName>
        <fullName evidence="8">Cytochrome b5 reductase 4</fullName>
    </submittedName>
</protein>
<dbReference type="CDD" id="cd06183">
    <property type="entry name" value="cyt_b5_reduct_like"/>
    <property type="match status" value="1"/>
</dbReference>
<dbReference type="Gene3D" id="2.60.40.790">
    <property type="match status" value="1"/>
</dbReference>
<evidence type="ECO:0000313" key="9">
    <source>
        <dbReference type="Proteomes" id="UP000694546"/>
    </source>
</evidence>
<dbReference type="InterPro" id="IPR008978">
    <property type="entry name" value="HSP20-like_chaperone"/>
</dbReference>
<reference evidence="8" key="2">
    <citation type="submission" date="2025-09" db="UniProtKB">
        <authorList>
            <consortium name="Ensembl"/>
        </authorList>
    </citation>
    <scope>IDENTIFICATION</scope>
</reference>
<proteinExistence type="predicted"/>
<keyword evidence="2 5" id="KW-0285">Flavoprotein</keyword>
<feature type="binding site" evidence="5">
    <location>
        <position position="368"/>
    </location>
    <ligand>
        <name>FAD</name>
        <dbReference type="ChEBI" id="CHEBI:57692"/>
    </ligand>
</feature>
<dbReference type="InterPro" id="IPR039261">
    <property type="entry name" value="FNR_nucleotide-bd"/>
</dbReference>
<evidence type="ECO:0000256" key="4">
    <source>
        <dbReference type="ARBA" id="ARBA00023002"/>
    </source>
</evidence>
<keyword evidence="3 5" id="KW-0274">FAD</keyword>
<dbReference type="SUPFAM" id="SSF49764">
    <property type="entry name" value="HSP20-like chaperones"/>
    <property type="match status" value="1"/>
</dbReference>
<dbReference type="GO" id="GO:0071949">
    <property type="term" value="F:FAD binding"/>
    <property type="evidence" value="ECO:0007669"/>
    <property type="project" value="TreeGrafter"/>
</dbReference>
<feature type="domain" description="FAD-binding FR-type" evidence="7">
    <location>
        <begin position="315"/>
        <end position="446"/>
    </location>
</feature>
<dbReference type="PANTHER" id="PTHR19370:SF185">
    <property type="entry name" value="NADH-CYTOCHROME B5 REDUCTASE"/>
    <property type="match status" value="1"/>
</dbReference>
<keyword evidence="9" id="KW-1185">Reference proteome</keyword>
<dbReference type="InterPro" id="IPR017927">
    <property type="entry name" value="FAD-bd_FR_type"/>
</dbReference>
<dbReference type="FunFam" id="2.60.40.790:FF:000019">
    <property type="entry name" value="cytochrome b5 reductase 4 isoform X1"/>
    <property type="match status" value="1"/>
</dbReference>
<dbReference type="Ensembl" id="ENSGMOT00000039884.1">
    <property type="protein sequence ID" value="ENSGMOP00000054624.1"/>
    <property type="gene ID" value="ENSGMOG00000016517.2"/>
</dbReference>
<dbReference type="GO" id="GO:0005739">
    <property type="term" value="C:mitochondrion"/>
    <property type="evidence" value="ECO:0007669"/>
    <property type="project" value="TreeGrafter"/>
</dbReference>
<keyword evidence="4" id="KW-0560">Oxidoreductase</keyword>
<dbReference type="FunFam" id="3.40.50.80:FF:000021">
    <property type="entry name" value="Cytochrome b5 reductase 4"/>
    <property type="match status" value="1"/>
</dbReference>
<dbReference type="InterPro" id="IPR008333">
    <property type="entry name" value="Cbr1-like_FAD-bd_dom"/>
</dbReference>
<dbReference type="SUPFAM" id="SSF63380">
    <property type="entry name" value="Riboflavin synthase domain-like"/>
    <property type="match status" value="1"/>
</dbReference>
<dbReference type="GeneTree" id="ENSGT00940000155536"/>
<dbReference type="PRINTS" id="PR00406">
    <property type="entry name" value="CYTB5RDTASE"/>
</dbReference>